<dbReference type="SUPFAM" id="SSF52540">
    <property type="entry name" value="P-loop containing nucleoside triphosphate hydrolases"/>
    <property type="match status" value="1"/>
</dbReference>
<gene>
    <name evidence="10" type="ORF">CEUR00632_LOCUS20810</name>
</gene>
<dbReference type="SMART" id="SM00129">
    <property type="entry name" value="KISc"/>
    <property type="match status" value="1"/>
</dbReference>
<keyword evidence="2 6" id="KW-0547">Nucleotide-binding</keyword>
<dbReference type="GO" id="GO:0005524">
    <property type="term" value="F:ATP binding"/>
    <property type="evidence" value="ECO:0007669"/>
    <property type="project" value="UniProtKB-UniRule"/>
</dbReference>
<keyword evidence="3 6" id="KW-0067">ATP-binding</keyword>
<dbReference type="Gene3D" id="3.40.850.10">
    <property type="entry name" value="Kinesin motor domain"/>
    <property type="match status" value="1"/>
</dbReference>
<evidence type="ECO:0000313" key="10">
    <source>
        <dbReference type="EMBL" id="CAD8310676.1"/>
    </source>
</evidence>
<dbReference type="InterPro" id="IPR019821">
    <property type="entry name" value="Kinesin_motor_CS"/>
</dbReference>
<reference evidence="10" key="1">
    <citation type="submission" date="2021-01" db="EMBL/GenBank/DDBJ databases">
        <authorList>
            <person name="Corre E."/>
            <person name="Pelletier E."/>
            <person name="Niang G."/>
            <person name="Scheremetjew M."/>
            <person name="Finn R."/>
            <person name="Kale V."/>
            <person name="Holt S."/>
            <person name="Cochrane G."/>
            <person name="Meng A."/>
            <person name="Brown T."/>
            <person name="Cohen L."/>
        </authorList>
    </citation>
    <scope>NUCLEOTIDE SEQUENCE</scope>
    <source>
        <strain evidence="10">CCMP219</strain>
    </source>
</reference>
<dbReference type="PANTHER" id="PTHR47968">
    <property type="entry name" value="CENTROMERE PROTEIN E"/>
    <property type="match status" value="1"/>
</dbReference>
<evidence type="ECO:0000256" key="1">
    <source>
        <dbReference type="ARBA" id="ARBA00022701"/>
    </source>
</evidence>
<evidence type="ECO:0000256" key="3">
    <source>
        <dbReference type="ARBA" id="ARBA00022840"/>
    </source>
</evidence>
<organism evidence="10">
    <name type="scientific">Chlamydomonas euryale</name>
    <dbReference type="NCBI Taxonomy" id="1486919"/>
    <lineage>
        <taxon>Eukaryota</taxon>
        <taxon>Viridiplantae</taxon>
        <taxon>Chlorophyta</taxon>
        <taxon>core chlorophytes</taxon>
        <taxon>Chlorophyceae</taxon>
        <taxon>CS clade</taxon>
        <taxon>Chlamydomonadales</taxon>
        <taxon>Chlamydomonadaceae</taxon>
        <taxon>Chlamydomonas</taxon>
    </lineage>
</organism>
<evidence type="ECO:0000256" key="7">
    <source>
        <dbReference type="RuleBase" id="RU000394"/>
    </source>
</evidence>
<dbReference type="PRINTS" id="PR00380">
    <property type="entry name" value="KINESINHEAVY"/>
</dbReference>
<keyword evidence="1 7" id="KW-0493">Microtubule</keyword>
<evidence type="ECO:0000256" key="8">
    <source>
        <dbReference type="SAM" id="MobiDB-lite"/>
    </source>
</evidence>
<name>A0A7R9W066_9CHLO</name>
<feature type="compositionally biased region" description="Low complexity" evidence="8">
    <location>
        <begin position="431"/>
        <end position="471"/>
    </location>
</feature>
<dbReference type="Pfam" id="PF00225">
    <property type="entry name" value="Kinesin"/>
    <property type="match status" value="1"/>
</dbReference>
<dbReference type="GO" id="GO:0003777">
    <property type="term" value="F:microtubule motor activity"/>
    <property type="evidence" value="ECO:0007669"/>
    <property type="project" value="InterPro"/>
</dbReference>
<dbReference type="GO" id="GO:0005874">
    <property type="term" value="C:microtubule"/>
    <property type="evidence" value="ECO:0007669"/>
    <property type="project" value="UniProtKB-KW"/>
</dbReference>
<dbReference type="PROSITE" id="PS00411">
    <property type="entry name" value="KINESIN_MOTOR_1"/>
    <property type="match status" value="1"/>
</dbReference>
<dbReference type="AlphaFoldDB" id="A0A7R9W066"/>
<comment type="similarity">
    <text evidence="6 7">Belongs to the TRAFAC class myosin-kinesin ATPase superfamily. Kinesin family.</text>
</comment>
<sequence length="759" mass="80920">MVKTNVKVFVRARPTATRDDGLKLSPDSGNVQLHVPKDASMGLINNQQETFAFKYDGVLDNASQEETYTAVGHEVVDSLLSGINGTIFCYGQTGAGKTYTMAGDGRDYRQRGIVPQALHHLFREIDMRVDKIYRVKTSYLEIYNDQLYDLLSDKPGSSDSLAILEDAHGGTYVRGLTQLPADSEEAALMSFFAGDQGRSTASHILNASSSRSHCVFTIHVEMRFSEAASERAILSKLHLVDLAGSERTKKTGVSGQTLLEAQFINRSLSYLEQTVNALTKRDASYVPYRQSKLTSVLRDALGGNCKTVMVAHVFGEPGHVEETLSTLRFASRVRTLVTDVSSNESNDPGLLLRRYERQIKELKQELAMRDALSGRGRISYDDLSQAEVRAMHQLARTYLAGDADLEQLPVDTVRSIREMYKQMRAVFQATKADGGTASDGTTSTEAHASQQRQQQPAASGDDADGVGAVDASGGGFGVGTAPPGAKPALAPGTPRSPHRLITPNGPAAGASGAASPLPSSPAATMGGSLGGVMMGMAERRVAFSHFKKEAPDGTALAAVVAQRTQHLTELKRVVRASAAAVNAAKADIDRLGAEVAAAVAAAPPVGEDVVDAERHTLVAQLKAAKLKYRTTFDLLKEQRNELESCMLGVAEAKQQLIEAFNQWADTPGAALGDLEDDGTEDLDAGEAFERMQRARTMATNPDGAAFQAASRKTAVRPGALAGTTGGGGGTQRFGGVKAKGEAMRKREHELAIAAGLARG</sequence>
<evidence type="ECO:0000256" key="4">
    <source>
        <dbReference type="ARBA" id="ARBA00023054"/>
    </source>
</evidence>
<feature type="domain" description="Kinesin motor" evidence="9">
    <location>
        <begin position="5"/>
        <end position="336"/>
    </location>
</feature>
<proteinExistence type="inferred from homology"/>
<dbReference type="InterPro" id="IPR027417">
    <property type="entry name" value="P-loop_NTPase"/>
</dbReference>
<feature type="compositionally biased region" description="Low complexity" evidence="8">
    <location>
        <begin position="505"/>
        <end position="522"/>
    </location>
</feature>
<dbReference type="PROSITE" id="PS50067">
    <property type="entry name" value="KINESIN_MOTOR_2"/>
    <property type="match status" value="1"/>
</dbReference>
<dbReference type="Pfam" id="PF23735">
    <property type="entry name" value="KIF9"/>
    <property type="match status" value="1"/>
</dbReference>
<feature type="compositionally biased region" description="Low complexity" evidence="8">
    <location>
        <begin position="479"/>
        <end position="493"/>
    </location>
</feature>
<feature type="binding site" evidence="6">
    <location>
        <begin position="91"/>
        <end position="98"/>
    </location>
    <ligand>
        <name>ATP</name>
        <dbReference type="ChEBI" id="CHEBI:30616"/>
    </ligand>
</feature>
<dbReference type="InterPro" id="IPR036961">
    <property type="entry name" value="Kinesin_motor_dom_sf"/>
</dbReference>
<evidence type="ECO:0000256" key="6">
    <source>
        <dbReference type="PROSITE-ProRule" id="PRU00283"/>
    </source>
</evidence>
<dbReference type="InterPro" id="IPR027640">
    <property type="entry name" value="Kinesin-like_fam"/>
</dbReference>
<dbReference type="InterPro" id="IPR001752">
    <property type="entry name" value="Kinesin_motor_dom"/>
</dbReference>
<keyword evidence="4" id="KW-0175">Coiled coil</keyword>
<dbReference type="PANTHER" id="PTHR47968:SF36">
    <property type="entry name" value="KINESIN HEAVY CHAIN ISOFORM X1"/>
    <property type="match status" value="1"/>
</dbReference>
<evidence type="ECO:0000256" key="5">
    <source>
        <dbReference type="ARBA" id="ARBA00023175"/>
    </source>
</evidence>
<protein>
    <recommendedName>
        <fullName evidence="7">Kinesin-like protein</fullName>
    </recommendedName>
</protein>
<evidence type="ECO:0000259" key="9">
    <source>
        <dbReference type="PROSITE" id="PS50067"/>
    </source>
</evidence>
<dbReference type="GO" id="GO:0008017">
    <property type="term" value="F:microtubule binding"/>
    <property type="evidence" value="ECO:0007669"/>
    <property type="project" value="InterPro"/>
</dbReference>
<dbReference type="EMBL" id="HBEC01044613">
    <property type="protein sequence ID" value="CAD8310676.1"/>
    <property type="molecule type" value="Transcribed_RNA"/>
</dbReference>
<dbReference type="GO" id="GO:0007018">
    <property type="term" value="P:microtubule-based movement"/>
    <property type="evidence" value="ECO:0007669"/>
    <property type="project" value="InterPro"/>
</dbReference>
<evidence type="ECO:0000256" key="2">
    <source>
        <dbReference type="ARBA" id="ARBA00022741"/>
    </source>
</evidence>
<accession>A0A7R9W066</accession>
<feature type="region of interest" description="Disordered" evidence="8">
    <location>
        <begin position="431"/>
        <end position="522"/>
    </location>
</feature>
<dbReference type="InterPro" id="IPR056524">
    <property type="entry name" value="KIF6/9_C"/>
</dbReference>
<keyword evidence="5 6" id="KW-0505">Motor protein</keyword>